<dbReference type="EMBL" id="GBXM01103804">
    <property type="protein sequence ID" value="JAH04773.1"/>
    <property type="molecule type" value="Transcribed_RNA"/>
</dbReference>
<organism evidence="2">
    <name type="scientific">Anguilla anguilla</name>
    <name type="common">European freshwater eel</name>
    <name type="synonym">Muraena anguilla</name>
    <dbReference type="NCBI Taxonomy" id="7936"/>
    <lineage>
        <taxon>Eukaryota</taxon>
        <taxon>Metazoa</taxon>
        <taxon>Chordata</taxon>
        <taxon>Craniata</taxon>
        <taxon>Vertebrata</taxon>
        <taxon>Euteleostomi</taxon>
        <taxon>Actinopterygii</taxon>
        <taxon>Neopterygii</taxon>
        <taxon>Teleostei</taxon>
        <taxon>Anguilliformes</taxon>
        <taxon>Anguillidae</taxon>
        <taxon>Anguilla</taxon>
    </lineage>
</organism>
<accession>A0A0E9PLT1</accession>
<evidence type="ECO:0000256" key="1">
    <source>
        <dbReference type="SAM" id="MobiDB-lite"/>
    </source>
</evidence>
<sequence length="63" mass="6994">MVTSITLTSIPPQHLLFNSIQLYLYSAFYKNCHKDTLQSSKARDRAKTANRATPGLNPQIAGT</sequence>
<proteinExistence type="predicted"/>
<protein>
    <submittedName>
        <fullName evidence="2">Uncharacterized protein</fullName>
    </submittedName>
</protein>
<reference evidence="2" key="1">
    <citation type="submission" date="2014-11" db="EMBL/GenBank/DDBJ databases">
        <authorList>
            <person name="Amaro Gonzalez C."/>
        </authorList>
    </citation>
    <scope>NUCLEOTIDE SEQUENCE</scope>
</reference>
<evidence type="ECO:0000313" key="2">
    <source>
        <dbReference type="EMBL" id="JAH04773.1"/>
    </source>
</evidence>
<reference evidence="2" key="2">
    <citation type="journal article" date="2015" name="Fish Shellfish Immunol.">
        <title>Early steps in the European eel (Anguilla anguilla)-Vibrio vulnificus interaction in the gills: Role of the RtxA13 toxin.</title>
        <authorList>
            <person name="Callol A."/>
            <person name="Pajuelo D."/>
            <person name="Ebbesson L."/>
            <person name="Teles M."/>
            <person name="MacKenzie S."/>
            <person name="Amaro C."/>
        </authorList>
    </citation>
    <scope>NUCLEOTIDE SEQUENCE</scope>
</reference>
<name>A0A0E9PLT1_ANGAN</name>
<feature type="region of interest" description="Disordered" evidence="1">
    <location>
        <begin position="38"/>
        <end position="63"/>
    </location>
</feature>
<dbReference type="AlphaFoldDB" id="A0A0E9PLT1"/>
<feature type="compositionally biased region" description="Basic and acidic residues" evidence="1">
    <location>
        <begin position="38"/>
        <end position="47"/>
    </location>
</feature>